<dbReference type="PROSITE" id="PS01068">
    <property type="entry name" value="OMPA_1"/>
    <property type="match status" value="1"/>
</dbReference>
<keyword evidence="6" id="KW-0406">Ion transport</keyword>
<name>A0A3E0H8M0_9GAMM</name>
<dbReference type="CDD" id="cd07185">
    <property type="entry name" value="OmpA_C-like"/>
    <property type="match status" value="1"/>
</dbReference>
<keyword evidence="3" id="KW-1134">Transmembrane beta strand</keyword>
<evidence type="ECO:0000256" key="2">
    <source>
        <dbReference type="ARBA" id="ARBA00022448"/>
    </source>
</evidence>
<keyword evidence="8 10" id="KW-0472">Membrane</keyword>
<dbReference type="AlphaFoldDB" id="A0A3E0H8M0"/>
<evidence type="ECO:0000256" key="5">
    <source>
        <dbReference type="ARBA" id="ARBA00022729"/>
    </source>
</evidence>
<feature type="signal peptide" evidence="12">
    <location>
        <begin position="1"/>
        <end position="21"/>
    </location>
</feature>
<dbReference type="InterPro" id="IPR006665">
    <property type="entry name" value="OmpA-like"/>
</dbReference>
<dbReference type="GO" id="GO:0006811">
    <property type="term" value="P:monoatomic ion transport"/>
    <property type="evidence" value="ECO:0007669"/>
    <property type="project" value="UniProtKB-KW"/>
</dbReference>
<evidence type="ECO:0000256" key="12">
    <source>
        <dbReference type="SAM" id="SignalP"/>
    </source>
</evidence>
<reference evidence="14 15" key="1">
    <citation type="submission" date="2018-08" db="EMBL/GenBank/DDBJ databases">
        <title>Genomic Encyclopedia of Type Strains, Phase IV (KMG-IV): sequencing the most valuable type-strain genomes for metagenomic binning, comparative biology and taxonomic classification.</title>
        <authorList>
            <person name="Goeker M."/>
        </authorList>
    </citation>
    <scope>NUCLEOTIDE SEQUENCE [LARGE SCALE GENOMIC DNA]</scope>
    <source>
        <strain evidence="14 15">DSM 26022</strain>
    </source>
</reference>
<dbReference type="GO" id="GO:0046930">
    <property type="term" value="C:pore complex"/>
    <property type="evidence" value="ECO:0007669"/>
    <property type="project" value="UniProtKB-KW"/>
</dbReference>
<feature type="domain" description="OmpA-like" evidence="13">
    <location>
        <begin position="222"/>
        <end position="340"/>
    </location>
</feature>
<dbReference type="InterPro" id="IPR011250">
    <property type="entry name" value="OMP/PagP_B-barrel"/>
</dbReference>
<dbReference type="InterPro" id="IPR006664">
    <property type="entry name" value="OMP_bac"/>
</dbReference>
<gene>
    <name evidence="14" type="ORF">DFR26_0259</name>
</gene>
<keyword evidence="2" id="KW-0813">Transport</keyword>
<evidence type="ECO:0000313" key="15">
    <source>
        <dbReference type="Proteomes" id="UP000256774"/>
    </source>
</evidence>
<evidence type="ECO:0000256" key="6">
    <source>
        <dbReference type="ARBA" id="ARBA00023065"/>
    </source>
</evidence>
<dbReference type="InterPro" id="IPR050330">
    <property type="entry name" value="Bact_OuterMem_StrucFunc"/>
</dbReference>
<comment type="caution">
    <text evidence="14">The sequence shown here is derived from an EMBL/GenBank/DDBJ whole genome shotgun (WGS) entry which is preliminary data.</text>
</comment>
<evidence type="ECO:0000259" key="13">
    <source>
        <dbReference type="PROSITE" id="PS51123"/>
    </source>
</evidence>
<dbReference type="Gene3D" id="2.40.160.20">
    <property type="match status" value="1"/>
</dbReference>
<feature type="chain" id="PRO_5017820305" evidence="12">
    <location>
        <begin position="22"/>
        <end position="346"/>
    </location>
</feature>
<keyword evidence="5 12" id="KW-0732">Signal</keyword>
<evidence type="ECO:0000313" key="14">
    <source>
        <dbReference type="EMBL" id="REH40061.1"/>
    </source>
</evidence>
<organism evidence="14 15">
    <name type="scientific">Paraperlucidibaca baekdonensis</name>
    <dbReference type="NCBI Taxonomy" id="748120"/>
    <lineage>
        <taxon>Bacteria</taxon>
        <taxon>Pseudomonadati</taxon>
        <taxon>Pseudomonadota</taxon>
        <taxon>Gammaproteobacteria</taxon>
        <taxon>Moraxellales</taxon>
        <taxon>Moraxellaceae</taxon>
        <taxon>Paraperlucidibaca</taxon>
    </lineage>
</organism>
<evidence type="ECO:0000256" key="8">
    <source>
        <dbReference type="ARBA" id="ARBA00023136"/>
    </source>
</evidence>
<dbReference type="InterPro" id="IPR027385">
    <property type="entry name" value="Beta-barrel_OMP"/>
</dbReference>
<dbReference type="Pfam" id="PF00691">
    <property type="entry name" value="OmpA"/>
    <property type="match status" value="1"/>
</dbReference>
<evidence type="ECO:0000256" key="4">
    <source>
        <dbReference type="ARBA" id="ARBA00022692"/>
    </source>
</evidence>
<keyword evidence="9" id="KW-0998">Cell outer membrane</keyword>
<dbReference type="GO" id="GO:0015288">
    <property type="term" value="F:porin activity"/>
    <property type="evidence" value="ECO:0007669"/>
    <property type="project" value="UniProtKB-KW"/>
</dbReference>
<dbReference type="PRINTS" id="PR01021">
    <property type="entry name" value="OMPADOMAIN"/>
</dbReference>
<evidence type="ECO:0000256" key="11">
    <source>
        <dbReference type="SAM" id="MobiDB-lite"/>
    </source>
</evidence>
<accession>A0A3E0H8M0</accession>
<keyword evidence="4" id="KW-0812">Transmembrane</keyword>
<comment type="subcellular location">
    <subcellularLocation>
        <location evidence="1">Cell outer membrane</location>
        <topology evidence="1">Multi-pass membrane protein</topology>
    </subcellularLocation>
</comment>
<dbReference type="InterPro" id="IPR006690">
    <property type="entry name" value="OMPA-like_CS"/>
</dbReference>
<dbReference type="InterPro" id="IPR036737">
    <property type="entry name" value="OmpA-like_sf"/>
</dbReference>
<dbReference type="Proteomes" id="UP000256774">
    <property type="component" value="Unassembled WGS sequence"/>
</dbReference>
<keyword evidence="15" id="KW-1185">Reference proteome</keyword>
<dbReference type="PANTHER" id="PTHR30329:SF21">
    <property type="entry name" value="LIPOPROTEIN YIAD-RELATED"/>
    <property type="match status" value="1"/>
</dbReference>
<sequence>MKLHRLAVATFLATAAMAAHAEITVSPMVGYHMFDNDKNIDDEAESSLALGYRVNPNVGLELRYGFANPTSKTSGAGDVRHEMATLDTYYRFNVENKLQPYVLIGGGLARGTGSGGAGYVEHTIANVAIGTFYEIYDNLAFRAELRGVEDMQESDHDGIASIGVTYSFGGAEPAAIAPAAVVAPVAVKVDGDDDKDGVLNSADKCPGTPTAVVVTADGCPKVLMETVSREMRVLFDTDKSIVKPEFNDEIEGVAKLLKEYPTATVEIQGHTDSRGSASYNDALSQRRADAIANVLVKNYGIAANRISTKGYGASQPVADNKTAEGRAKNRRSVAVAEGEVKVTVKK</sequence>
<dbReference type="SUPFAM" id="SSF103088">
    <property type="entry name" value="OmpA-like"/>
    <property type="match status" value="1"/>
</dbReference>
<evidence type="ECO:0000256" key="1">
    <source>
        <dbReference type="ARBA" id="ARBA00004571"/>
    </source>
</evidence>
<evidence type="ECO:0000256" key="9">
    <source>
        <dbReference type="ARBA" id="ARBA00023237"/>
    </source>
</evidence>
<dbReference type="Gene3D" id="3.30.1330.60">
    <property type="entry name" value="OmpA-like domain"/>
    <property type="match status" value="1"/>
</dbReference>
<protein>
    <submittedName>
        <fullName evidence="14">OOP family OmpA-OmpF porin</fullName>
    </submittedName>
</protein>
<dbReference type="GO" id="GO:0009279">
    <property type="term" value="C:cell outer membrane"/>
    <property type="evidence" value="ECO:0007669"/>
    <property type="project" value="UniProtKB-SubCell"/>
</dbReference>
<evidence type="ECO:0000256" key="3">
    <source>
        <dbReference type="ARBA" id="ARBA00022452"/>
    </source>
</evidence>
<keyword evidence="7" id="KW-0626">Porin</keyword>
<evidence type="ECO:0000256" key="10">
    <source>
        <dbReference type="PROSITE-ProRule" id="PRU00473"/>
    </source>
</evidence>
<feature type="region of interest" description="Disordered" evidence="11">
    <location>
        <begin position="312"/>
        <end position="332"/>
    </location>
</feature>
<dbReference type="PROSITE" id="PS51123">
    <property type="entry name" value="OMPA_2"/>
    <property type="match status" value="1"/>
</dbReference>
<proteinExistence type="predicted"/>
<dbReference type="Pfam" id="PF13505">
    <property type="entry name" value="OMP_b-brl"/>
    <property type="match status" value="1"/>
</dbReference>
<evidence type="ECO:0000256" key="7">
    <source>
        <dbReference type="ARBA" id="ARBA00023114"/>
    </source>
</evidence>
<dbReference type="PANTHER" id="PTHR30329">
    <property type="entry name" value="STATOR ELEMENT OF FLAGELLAR MOTOR COMPLEX"/>
    <property type="match status" value="1"/>
</dbReference>
<dbReference type="EMBL" id="QUNR01000001">
    <property type="protein sequence ID" value="REH40061.1"/>
    <property type="molecule type" value="Genomic_DNA"/>
</dbReference>
<dbReference type="SUPFAM" id="SSF56925">
    <property type="entry name" value="OMPA-like"/>
    <property type="match status" value="1"/>
</dbReference>